<dbReference type="PANTHER" id="PTHR45628">
    <property type="entry name" value="VOLTAGE-DEPENDENT CALCIUM CHANNEL TYPE A SUBUNIT ALPHA-1"/>
    <property type="match status" value="1"/>
</dbReference>
<accession>A0A7S0MRI9</accession>
<gene>
    <name evidence="15" type="ORF">CCUR1050_LOCUS24544</name>
</gene>
<dbReference type="InterPro" id="IPR005821">
    <property type="entry name" value="Ion_trans_dom"/>
</dbReference>
<keyword evidence="8 13" id="KW-1133">Transmembrane helix</keyword>
<dbReference type="Gene3D" id="1.20.120.350">
    <property type="entry name" value="Voltage-gated potassium channels. Chain C"/>
    <property type="match status" value="1"/>
</dbReference>
<dbReference type="PANTHER" id="PTHR45628:SF7">
    <property type="entry name" value="VOLTAGE-DEPENDENT CALCIUM CHANNEL TYPE A SUBUNIT ALPHA-1"/>
    <property type="match status" value="1"/>
</dbReference>
<dbReference type="Pfam" id="PF00520">
    <property type="entry name" value="Ion_trans"/>
    <property type="match status" value="2"/>
</dbReference>
<feature type="domain" description="Ion transport" evidence="14">
    <location>
        <begin position="175"/>
        <end position="425"/>
    </location>
</feature>
<dbReference type="GO" id="GO:0005891">
    <property type="term" value="C:voltage-gated calcium channel complex"/>
    <property type="evidence" value="ECO:0007669"/>
    <property type="project" value="TreeGrafter"/>
</dbReference>
<evidence type="ECO:0000256" key="3">
    <source>
        <dbReference type="ARBA" id="ARBA00022568"/>
    </source>
</evidence>
<keyword evidence="7" id="KW-0851">Voltage-gated channel</keyword>
<feature type="transmembrane region" description="Helical" evidence="13">
    <location>
        <begin position="212"/>
        <end position="233"/>
    </location>
</feature>
<dbReference type="InterPro" id="IPR027359">
    <property type="entry name" value="Volt_channel_dom_sf"/>
</dbReference>
<dbReference type="AlphaFoldDB" id="A0A7S0MRI9"/>
<evidence type="ECO:0000256" key="2">
    <source>
        <dbReference type="ARBA" id="ARBA00022448"/>
    </source>
</evidence>
<keyword evidence="3" id="KW-0109">Calcium transport</keyword>
<dbReference type="GO" id="GO:0008331">
    <property type="term" value="F:high voltage-gated calcium channel activity"/>
    <property type="evidence" value="ECO:0007669"/>
    <property type="project" value="TreeGrafter"/>
</dbReference>
<keyword evidence="5 13" id="KW-0812">Transmembrane</keyword>
<evidence type="ECO:0000256" key="11">
    <source>
        <dbReference type="ARBA" id="ARBA00023180"/>
    </source>
</evidence>
<feature type="domain" description="Ion transport" evidence="14">
    <location>
        <begin position="50"/>
        <end position="129"/>
    </location>
</feature>
<evidence type="ECO:0000256" key="10">
    <source>
        <dbReference type="ARBA" id="ARBA00023136"/>
    </source>
</evidence>
<evidence type="ECO:0000259" key="14">
    <source>
        <dbReference type="Pfam" id="PF00520"/>
    </source>
</evidence>
<dbReference type="InterPro" id="IPR050599">
    <property type="entry name" value="VDCC_alpha-1_subunit"/>
</dbReference>
<dbReference type="EMBL" id="HBEZ01044610">
    <property type="protein sequence ID" value="CAD8646859.1"/>
    <property type="molecule type" value="Transcribed_RNA"/>
</dbReference>
<evidence type="ECO:0000256" key="7">
    <source>
        <dbReference type="ARBA" id="ARBA00022882"/>
    </source>
</evidence>
<proteinExistence type="predicted"/>
<feature type="transmembrane region" description="Helical" evidence="13">
    <location>
        <begin position="99"/>
        <end position="122"/>
    </location>
</feature>
<evidence type="ECO:0000256" key="1">
    <source>
        <dbReference type="ARBA" id="ARBA00004141"/>
    </source>
</evidence>
<keyword evidence="6" id="KW-0106">Calcium</keyword>
<evidence type="ECO:0000256" key="4">
    <source>
        <dbReference type="ARBA" id="ARBA00022673"/>
    </source>
</evidence>
<evidence type="ECO:0000313" key="15">
    <source>
        <dbReference type="EMBL" id="CAD8646859.1"/>
    </source>
</evidence>
<dbReference type="GO" id="GO:0098703">
    <property type="term" value="P:calcium ion import across plasma membrane"/>
    <property type="evidence" value="ECO:0007669"/>
    <property type="project" value="TreeGrafter"/>
</dbReference>
<keyword evidence="2" id="KW-0813">Transport</keyword>
<comment type="subcellular location">
    <subcellularLocation>
        <location evidence="1">Membrane</location>
        <topology evidence="1">Multi-pass membrane protein</topology>
    </subcellularLocation>
</comment>
<evidence type="ECO:0000256" key="13">
    <source>
        <dbReference type="SAM" id="Phobius"/>
    </source>
</evidence>
<reference evidence="15" key="1">
    <citation type="submission" date="2021-01" db="EMBL/GenBank/DDBJ databases">
        <authorList>
            <person name="Corre E."/>
            <person name="Pelletier E."/>
            <person name="Niang G."/>
            <person name="Scheremetjew M."/>
            <person name="Finn R."/>
            <person name="Kale V."/>
            <person name="Holt S."/>
            <person name="Cochrane G."/>
            <person name="Meng A."/>
            <person name="Brown T."/>
            <person name="Cohen L."/>
        </authorList>
    </citation>
    <scope>NUCLEOTIDE SEQUENCE</scope>
    <source>
        <strain evidence="15">CCAP979/52</strain>
    </source>
</reference>
<evidence type="ECO:0000256" key="9">
    <source>
        <dbReference type="ARBA" id="ARBA00023065"/>
    </source>
</evidence>
<evidence type="ECO:0000256" key="8">
    <source>
        <dbReference type="ARBA" id="ARBA00022989"/>
    </source>
</evidence>
<dbReference type="Gene3D" id="1.10.287.70">
    <property type="match status" value="2"/>
</dbReference>
<feature type="transmembrane region" description="Helical" evidence="13">
    <location>
        <begin position="283"/>
        <end position="309"/>
    </location>
</feature>
<evidence type="ECO:0000256" key="6">
    <source>
        <dbReference type="ARBA" id="ARBA00022837"/>
    </source>
</evidence>
<keyword evidence="4" id="KW-0107">Calcium channel</keyword>
<keyword evidence="9" id="KW-0406">Ion transport</keyword>
<keyword evidence="12" id="KW-0407">Ion channel</keyword>
<evidence type="ECO:0000256" key="12">
    <source>
        <dbReference type="ARBA" id="ARBA00023303"/>
    </source>
</evidence>
<keyword evidence="10 13" id="KW-0472">Membrane</keyword>
<protein>
    <recommendedName>
        <fullName evidence="14">Ion transport domain-containing protein</fullName>
    </recommendedName>
</protein>
<dbReference type="SUPFAM" id="SSF81324">
    <property type="entry name" value="Voltage-gated potassium channels"/>
    <property type="match status" value="1"/>
</dbReference>
<evidence type="ECO:0000256" key="5">
    <source>
        <dbReference type="ARBA" id="ARBA00022692"/>
    </source>
</evidence>
<keyword evidence="11" id="KW-0325">Glycoprotein</keyword>
<organism evidence="15">
    <name type="scientific">Cryptomonas curvata</name>
    <dbReference type="NCBI Taxonomy" id="233186"/>
    <lineage>
        <taxon>Eukaryota</taxon>
        <taxon>Cryptophyceae</taxon>
        <taxon>Cryptomonadales</taxon>
        <taxon>Cryptomonadaceae</taxon>
        <taxon>Cryptomonas</taxon>
    </lineage>
</organism>
<sequence length="871" mass="98109">MGLYGGKTDYCTSPNVQFPDGKAACSGTFVDLNIDSGTSGVLFPSAWVIPPYHFDTFGKSMLTLFQMSMVGGTTDIINTAMSVTNLDQSPAKNYSTENFIFFMVFISINAILAMNIFLGFIFDGFNLLRGATEVDVEYNRFMRFLMTKGPTHIRFKPPTNHVSSLVRAFVSRKEFKNFSNTCVMVNFIFMLSDHADASPDYLYFVETQNLVFYFQLLAEVLLELVAWGPLGILDNNWRLLDSLVTFTSSIGYITGNELTNKVAKAFRLIRVIRIMKVIKPVRIILETLVACMPSLFNVLVLIFLVFSMFACLLSQLFGTTRNGNMIGYFHSANFKTWPNALHSCFQMVLMDEWVDLMNDASVAPPSCTIKFDNLTTVGYHGITYSWGDCGSEYAPILFVIFKLTCEAVMLNLVVGMILDNFTLLTDEIAEGEDEPEWGDAGPSSKQFAKIVDCYERVSGGGQYISLSGLRGLMMQLKRPLGYLTEDGKIIFEAKDRWEEGLIRAELNVILMEERKQKAESKQSRWKRILASVSVEQRFLNAVRFKDVIYSMLVWRKPSLIPLYVKAGRAQRIEKVLQVSDCLVILRFLAQVSGERMKAALQRQLRARAAFVRWTKEEPIQKRRMIYKESRKGCRAFPTNSARVELALLNQGFEVTNLHHECLAIAYKRVNTQTSLDLFREKSATDIVVLKYVDPLHSGIGLVTADFTECLWEGWSLRQWAKDSFLEPGTEKDDQEGVTPVSSFSWVKVDFAMPVHIYKGGKKQIVSKYQGTLKDIHSVAISLSQTEISLGGESSAGERHVLRLNVGSYEAPNANSEPRAKTTSNKMYDAIFEVVGYVSFDNEILDPSTGNHKFTEMPAEVLGNFGGQVQLT</sequence>
<name>A0A7S0MRI9_9CRYP</name>